<dbReference type="Proteomes" id="UP001139260">
    <property type="component" value="Unassembled WGS sequence"/>
</dbReference>
<keyword evidence="3" id="KW-1185">Reference proteome</keyword>
<gene>
    <name evidence="2" type="ORF">MW871_00775</name>
</gene>
<keyword evidence="1" id="KW-0732">Signal</keyword>
<comment type="caution">
    <text evidence="2">The sequence shown here is derived from an EMBL/GenBank/DDBJ whole genome shotgun (WGS) entry which is preliminary data.</text>
</comment>
<protein>
    <submittedName>
        <fullName evidence="2">Uncharacterized protein</fullName>
    </submittedName>
</protein>
<name>A0A9X1XRN7_9FLAO</name>
<feature type="signal peptide" evidence="1">
    <location>
        <begin position="1"/>
        <end position="22"/>
    </location>
</feature>
<accession>A0A9X1XRN7</accession>
<dbReference type="RefSeq" id="WP_210645054.1">
    <property type="nucleotide sequence ID" value="NZ_JALNUB010000001.1"/>
</dbReference>
<evidence type="ECO:0000313" key="3">
    <source>
        <dbReference type="Proteomes" id="UP001139260"/>
    </source>
</evidence>
<feature type="chain" id="PRO_5040718003" evidence="1">
    <location>
        <begin position="23"/>
        <end position="170"/>
    </location>
</feature>
<evidence type="ECO:0000256" key="1">
    <source>
        <dbReference type="SAM" id="SignalP"/>
    </source>
</evidence>
<evidence type="ECO:0000313" key="2">
    <source>
        <dbReference type="EMBL" id="MCK8140416.1"/>
    </source>
</evidence>
<dbReference type="AlphaFoldDB" id="A0A9X1XRN7"/>
<sequence>MKNIKFIITLFLVVSFSTLSVAQQRKADKDTAAWRYEIEAVQTGVQGTYLIKVWSYSKKPDVAIDQAKKNAIHGIIFKGFTGISGVPGQSPLANSLNLEDEKADFFKPFFKDGGDYMKYVSLSNDGAVAAEDRMKMGKEYKIGVIVAVNITNLRKDLEKAGVIKSLSSGF</sequence>
<dbReference type="EMBL" id="JALNUB010000001">
    <property type="protein sequence ID" value="MCK8140416.1"/>
    <property type="molecule type" value="Genomic_DNA"/>
</dbReference>
<reference evidence="2" key="1">
    <citation type="submission" date="2022-04" db="EMBL/GenBank/DDBJ databases">
        <title>Flavobacterium pygoscelis sp. nov. isolated from Chinstrap chick (Pygoscelis antarcticus).</title>
        <authorList>
            <person name="Irgang R."/>
            <person name="Poblete-Morales M."/>
            <person name="Avendano-Herrera R."/>
        </authorList>
    </citation>
    <scope>NUCLEOTIDE SEQUENCE</scope>
    <source>
        <strain evidence="2">I-SCBP12n</strain>
    </source>
</reference>
<proteinExistence type="predicted"/>
<organism evidence="2 3">
    <name type="scientific">Flavobacterium pygoscelis</name>
    <dbReference type="NCBI Taxonomy" id="2893176"/>
    <lineage>
        <taxon>Bacteria</taxon>
        <taxon>Pseudomonadati</taxon>
        <taxon>Bacteroidota</taxon>
        <taxon>Flavobacteriia</taxon>
        <taxon>Flavobacteriales</taxon>
        <taxon>Flavobacteriaceae</taxon>
        <taxon>Flavobacterium</taxon>
    </lineage>
</organism>